<dbReference type="EnsemblMetazoa" id="PPA07969.1">
    <property type="protein sequence ID" value="PPA07969.1"/>
    <property type="gene ID" value="WBGene00097523"/>
</dbReference>
<reference evidence="2" key="1">
    <citation type="journal article" date="2008" name="Nat. Genet.">
        <title>The Pristionchus pacificus genome provides a unique perspective on nematode lifestyle and parasitism.</title>
        <authorList>
            <person name="Dieterich C."/>
            <person name="Clifton S.W."/>
            <person name="Schuster L.N."/>
            <person name="Chinwalla A."/>
            <person name="Delehaunty K."/>
            <person name="Dinkelacker I."/>
            <person name="Fulton L."/>
            <person name="Fulton R."/>
            <person name="Godfrey J."/>
            <person name="Minx P."/>
            <person name="Mitreva M."/>
            <person name="Roeseler W."/>
            <person name="Tian H."/>
            <person name="Witte H."/>
            <person name="Yang S.P."/>
            <person name="Wilson R.K."/>
            <person name="Sommer R.J."/>
        </authorList>
    </citation>
    <scope>NUCLEOTIDE SEQUENCE [LARGE SCALE GENOMIC DNA]</scope>
    <source>
        <strain evidence="2">PS312</strain>
    </source>
</reference>
<dbReference type="GO" id="GO:0010309">
    <property type="term" value="F:acireductone dioxygenase [iron(II)-requiring] activity"/>
    <property type="evidence" value="ECO:0000318"/>
    <property type="project" value="GO_Central"/>
</dbReference>
<evidence type="ECO:0000313" key="2">
    <source>
        <dbReference type="Proteomes" id="UP000005239"/>
    </source>
</evidence>
<sequence>MVQIWQMEAYPCGDPRLPHHVFPPKLMTPDELTKRSGTQIWKVRKENPCLRSSGSWETRSRVTLCILFGNEDGKLLNSHDPVALATRLTKLKLEQGYVREDLFILDGRTFSEANYKDKIEELFEETEEKVELARLIIEGEAYYDVEDKDGNWCRILCESGDLILIPALKQFRFTTTPKVNETSMAQIWVDISKTKKDDMQNYVKMKRLFKE</sequence>
<dbReference type="AlphaFoldDB" id="A0A454XPR2"/>
<protein>
    <submittedName>
        <fullName evidence="1">Uncharacterized protein</fullName>
    </submittedName>
</protein>
<keyword evidence="2" id="KW-1185">Reference proteome</keyword>
<dbReference type="InterPro" id="IPR014710">
    <property type="entry name" value="RmlC-like_jellyroll"/>
</dbReference>
<dbReference type="PANTHER" id="PTHR23418">
    <property type="entry name" value="ACIREDUCTONE DIOXYGENASE"/>
    <property type="match status" value="1"/>
</dbReference>
<proteinExistence type="predicted"/>
<dbReference type="InterPro" id="IPR011051">
    <property type="entry name" value="RmlC_Cupin_sf"/>
</dbReference>
<dbReference type="SUPFAM" id="SSF51182">
    <property type="entry name" value="RmlC-like cupins"/>
    <property type="match status" value="1"/>
</dbReference>
<dbReference type="Gene3D" id="2.60.120.10">
    <property type="entry name" value="Jelly Rolls"/>
    <property type="match status" value="1"/>
</dbReference>
<accession>A0A454XPR2</accession>
<name>A0A454XPR2_PRIPA</name>
<dbReference type="PANTHER" id="PTHR23418:SF1">
    <property type="entry name" value="INACTIVE ACIREDUCTONE DIOXYGENASE 2-RELATED"/>
    <property type="match status" value="1"/>
</dbReference>
<dbReference type="InterPro" id="IPR004313">
    <property type="entry name" value="ARD"/>
</dbReference>
<accession>A0A8R1U7S6</accession>
<gene>
    <name evidence="1" type="primary">WBGene00097523</name>
</gene>
<evidence type="ECO:0000313" key="1">
    <source>
        <dbReference type="EnsemblMetazoa" id="PPA07969.1"/>
    </source>
</evidence>
<organism evidence="1 2">
    <name type="scientific">Pristionchus pacificus</name>
    <name type="common">Parasitic nematode worm</name>
    <dbReference type="NCBI Taxonomy" id="54126"/>
    <lineage>
        <taxon>Eukaryota</taxon>
        <taxon>Metazoa</taxon>
        <taxon>Ecdysozoa</taxon>
        <taxon>Nematoda</taxon>
        <taxon>Chromadorea</taxon>
        <taxon>Rhabditida</taxon>
        <taxon>Rhabditina</taxon>
        <taxon>Diplogasteromorpha</taxon>
        <taxon>Diplogasteroidea</taxon>
        <taxon>Neodiplogasteridae</taxon>
        <taxon>Pristionchus</taxon>
    </lineage>
</organism>
<dbReference type="Proteomes" id="UP000005239">
    <property type="component" value="Unassembled WGS sequence"/>
</dbReference>
<reference evidence="1" key="2">
    <citation type="submission" date="2022-06" db="UniProtKB">
        <authorList>
            <consortium name="EnsemblMetazoa"/>
        </authorList>
    </citation>
    <scope>IDENTIFICATION</scope>
    <source>
        <strain evidence="1">PS312</strain>
    </source>
</reference>
<dbReference type="OMA" id="YLMTIRI"/>
<dbReference type="Pfam" id="PF03079">
    <property type="entry name" value="ARD"/>
    <property type="match status" value="1"/>
</dbReference>
<dbReference type="GO" id="GO:0006555">
    <property type="term" value="P:methionine metabolic process"/>
    <property type="evidence" value="ECO:0000318"/>
    <property type="project" value="GO_Central"/>
</dbReference>
<dbReference type="OrthoDB" id="1867259at2759"/>